<sequence>MNTFIGFVFISTLLGTCVVSNGDENVTTTISTEVTIANVTTEVPTNSENVTVTLAPASINTTPGTTQAVTTNKPPEPHTSDVPHTTDTPVTAGTTQVVTTNKPPVTTEVPPTTEVPHTSEVPVTTSTPQHGRHFDGPSFIGGIVLASGLMAIGFVAFKFYKARTERNYHTL</sequence>
<dbReference type="AlphaFoldDB" id="A0A1W4WLC1"/>
<keyword evidence="6 9" id="KW-0472">Membrane</keyword>
<proteinExistence type="inferred from homology"/>
<protein>
    <submittedName>
        <fullName evidence="12">Sialomucin core protein 24 isoform X2</fullName>
    </submittedName>
</protein>
<dbReference type="GO" id="GO:0016020">
    <property type="term" value="C:membrane"/>
    <property type="evidence" value="ECO:0007669"/>
    <property type="project" value="UniProtKB-SubCell"/>
</dbReference>
<evidence type="ECO:0000256" key="9">
    <source>
        <dbReference type="SAM" id="Phobius"/>
    </source>
</evidence>
<evidence type="ECO:0000256" key="10">
    <source>
        <dbReference type="SAM" id="SignalP"/>
    </source>
</evidence>
<dbReference type="RefSeq" id="XP_018320918.1">
    <property type="nucleotide sequence ID" value="XM_018465416.2"/>
</dbReference>
<dbReference type="Proteomes" id="UP000192223">
    <property type="component" value="Unplaced"/>
</dbReference>
<dbReference type="PANTHER" id="PTHR11337">
    <property type="entry name" value="MUCIN/PORIMIN"/>
    <property type="match status" value="1"/>
</dbReference>
<feature type="chain" id="PRO_5010727215" evidence="10">
    <location>
        <begin position="23"/>
        <end position="171"/>
    </location>
</feature>
<feature type="transmembrane region" description="Helical" evidence="9">
    <location>
        <begin position="139"/>
        <end position="160"/>
    </location>
</feature>
<reference evidence="12" key="1">
    <citation type="submission" date="2025-08" db="UniProtKB">
        <authorList>
            <consortium name="RefSeq"/>
        </authorList>
    </citation>
    <scope>IDENTIFICATION</scope>
    <source>
        <tissue evidence="12">Entire body</tissue>
    </source>
</reference>
<dbReference type="GeneID" id="108734031"/>
<dbReference type="OrthoDB" id="6160056at2759"/>
<keyword evidence="7" id="KW-0325">Glycoprotein</keyword>
<evidence type="ECO:0000256" key="5">
    <source>
        <dbReference type="ARBA" id="ARBA00022989"/>
    </source>
</evidence>
<dbReference type="GO" id="GO:0031410">
    <property type="term" value="C:cytoplasmic vesicle"/>
    <property type="evidence" value="ECO:0007669"/>
    <property type="project" value="TreeGrafter"/>
</dbReference>
<accession>A0A1W4WLC1</accession>
<keyword evidence="5 9" id="KW-1133">Transmembrane helix</keyword>
<evidence type="ECO:0000256" key="1">
    <source>
        <dbReference type="ARBA" id="ARBA00004479"/>
    </source>
</evidence>
<dbReference type="InterPro" id="IPR007947">
    <property type="entry name" value="CD164_MGC24"/>
</dbReference>
<dbReference type="PANTHER" id="PTHR11337:SF8">
    <property type="entry name" value="VISGUN, ISOFORM E"/>
    <property type="match status" value="1"/>
</dbReference>
<evidence type="ECO:0000256" key="4">
    <source>
        <dbReference type="ARBA" id="ARBA00022729"/>
    </source>
</evidence>
<evidence type="ECO:0000256" key="7">
    <source>
        <dbReference type="ARBA" id="ARBA00023180"/>
    </source>
</evidence>
<dbReference type="Pfam" id="PF05283">
    <property type="entry name" value="MGC-24"/>
    <property type="match status" value="1"/>
</dbReference>
<comment type="similarity">
    <text evidence="2">Belongs to the CD164 family.</text>
</comment>
<comment type="subcellular location">
    <subcellularLocation>
        <location evidence="1">Membrane</location>
        <topology evidence="1">Single-pass type I membrane protein</topology>
    </subcellularLocation>
</comment>
<gene>
    <name evidence="12" type="primary">LOC108734031</name>
</gene>
<keyword evidence="11" id="KW-1185">Reference proteome</keyword>
<feature type="compositionally biased region" description="Low complexity" evidence="8">
    <location>
        <begin position="94"/>
        <end position="128"/>
    </location>
</feature>
<feature type="compositionally biased region" description="Polar residues" evidence="8">
    <location>
        <begin position="58"/>
        <end position="73"/>
    </location>
</feature>
<feature type="compositionally biased region" description="Polar residues" evidence="8">
    <location>
        <begin position="82"/>
        <end position="93"/>
    </location>
</feature>
<evidence type="ECO:0000313" key="11">
    <source>
        <dbReference type="Proteomes" id="UP000192223"/>
    </source>
</evidence>
<evidence type="ECO:0000256" key="8">
    <source>
        <dbReference type="SAM" id="MobiDB-lite"/>
    </source>
</evidence>
<keyword evidence="4 10" id="KW-0732">Signal</keyword>
<name>A0A1W4WLC1_AGRPL</name>
<evidence type="ECO:0000256" key="6">
    <source>
        <dbReference type="ARBA" id="ARBA00023136"/>
    </source>
</evidence>
<evidence type="ECO:0000313" key="12">
    <source>
        <dbReference type="RefSeq" id="XP_018320918.1"/>
    </source>
</evidence>
<feature type="signal peptide" evidence="10">
    <location>
        <begin position="1"/>
        <end position="22"/>
    </location>
</feature>
<feature type="region of interest" description="Disordered" evidence="8">
    <location>
        <begin position="58"/>
        <end position="130"/>
    </location>
</feature>
<evidence type="ECO:0000256" key="2">
    <source>
        <dbReference type="ARBA" id="ARBA00005341"/>
    </source>
</evidence>
<keyword evidence="3 9" id="KW-0812">Transmembrane</keyword>
<organism evidence="11 12">
    <name type="scientific">Agrilus planipennis</name>
    <name type="common">Emerald ash borer</name>
    <name type="synonym">Agrilus marcopoli</name>
    <dbReference type="NCBI Taxonomy" id="224129"/>
    <lineage>
        <taxon>Eukaryota</taxon>
        <taxon>Metazoa</taxon>
        <taxon>Ecdysozoa</taxon>
        <taxon>Arthropoda</taxon>
        <taxon>Hexapoda</taxon>
        <taxon>Insecta</taxon>
        <taxon>Pterygota</taxon>
        <taxon>Neoptera</taxon>
        <taxon>Endopterygota</taxon>
        <taxon>Coleoptera</taxon>
        <taxon>Polyphaga</taxon>
        <taxon>Elateriformia</taxon>
        <taxon>Buprestoidea</taxon>
        <taxon>Buprestidae</taxon>
        <taxon>Agrilinae</taxon>
        <taxon>Agrilus</taxon>
    </lineage>
</organism>
<evidence type="ECO:0000256" key="3">
    <source>
        <dbReference type="ARBA" id="ARBA00022692"/>
    </source>
</evidence>